<dbReference type="OrthoDB" id="5178119at2"/>
<dbReference type="RefSeq" id="WP_131801536.1">
    <property type="nucleotide sequence ID" value="NZ_FNCF01000010.1"/>
</dbReference>
<accession>A0A1G8A1Y2</accession>
<evidence type="ECO:0000256" key="1">
    <source>
        <dbReference type="SAM" id="Phobius"/>
    </source>
</evidence>
<sequence length="280" mass="29713">MLRHPLRRDPLFVGWAFLVAIGAVVALDSNTTWSGHVEADRVGGFVADTLLAVLVSGMLLWLAAWFRLWLQHRVPGGKPRPHAPFTALPWTDNWLREGRQDAVAAADAARPAIGHCRHGGHLGESSDQRPPVVRALSVSHTIVRPGSRVSVTWCFQGAGDVVVDGVPGHPACGETTVFVDVTRRVELTAFGRRGRTDVATPTVVAVQVPEVDLGSAAAPPPVALHADVGVSLGAARPVTATLDAFFGAQQEIRGPVGRPAAVVGVPRVVLQAWSRRGGDR</sequence>
<keyword evidence="3" id="KW-1185">Reference proteome</keyword>
<feature type="transmembrane region" description="Helical" evidence="1">
    <location>
        <begin position="50"/>
        <end position="70"/>
    </location>
</feature>
<keyword evidence="1" id="KW-0472">Membrane</keyword>
<keyword evidence="1" id="KW-0812">Transmembrane</keyword>
<keyword evidence="1" id="KW-1133">Transmembrane helix</keyword>
<evidence type="ECO:0000313" key="3">
    <source>
        <dbReference type="Proteomes" id="UP000198863"/>
    </source>
</evidence>
<dbReference type="EMBL" id="FNCF01000010">
    <property type="protein sequence ID" value="SDH14837.1"/>
    <property type="molecule type" value="Genomic_DNA"/>
</dbReference>
<evidence type="ECO:0000313" key="2">
    <source>
        <dbReference type="EMBL" id="SDH14837.1"/>
    </source>
</evidence>
<protein>
    <submittedName>
        <fullName evidence="2">Uncharacterized protein</fullName>
    </submittedName>
</protein>
<reference evidence="3" key="1">
    <citation type="submission" date="2016-10" db="EMBL/GenBank/DDBJ databases">
        <authorList>
            <person name="Varghese N."/>
            <person name="Submissions S."/>
        </authorList>
    </citation>
    <scope>NUCLEOTIDE SEQUENCE [LARGE SCALE GENOMIC DNA]</scope>
    <source>
        <strain evidence="3">DSM 44526</strain>
    </source>
</reference>
<dbReference type="Proteomes" id="UP000198863">
    <property type="component" value="Unassembled WGS sequence"/>
</dbReference>
<gene>
    <name evidence="2" type="ORF">SAMN05660324_0017</name>
</gene>
<proteinExistence type="predicted"/>
<organism evidence="2 3">
    <name type="scientific">Klenkia brasiliensis</name>
    <dbReference type="NCBI Taxonomy" id="333142"/>
    <lineage>
        <taxon>Bacteria</taxon>
        <taxon>Bacillati</taxon>
        <taxon>Actinomycetota</taxon>
        <taxon>Actinomycetes</taxon>
        <taxon>Geodermatophilales</taxon>
        <taxon>Geodermatophilaceae</taxon>
        <taxon>Klenkia</taxon>
    </lineage>
</organism>
<dbReference type="AlphaFoldDB" id="A0A1G8A1Y2"/>
<name>A0A1G8A1Y2_9ACTN</name>